<evidence type="ECO:0000256" key="1">
    <source>
        <dbReference type="ARBA" id="ARBA00005591"/>
    </source>
</evidence>
<evidence type="ECO:0000256" key="4">
    <source>
        <dbReference type="ARBA" id="ARBA00030273"/>
    </source>
</evidence>
<organism evidence="9">
    <name type="scientific">Chlorella variabilis</name>
    <name type="common">Green alga</name>
    <dbReference type="NCBI Taxonomy" id="554065"/>
    <lineage>
        <taxon>Eukaryota</taxon>
        <taxon>Viridiplantae</taxon>
        <taxon>Chlorophyta</taxon>
        <taxon>core chlorophytes</taxon>
        <taxon>Trebouxiophyceae</taxon>
        <taxon>Chlorellales</taxon>
        <taxon>Chlorellaceae</taxon>
        <taxon>Chlorella clade</taxon>
        <taxon>Chlorella</taxon>
    </lineage>
</organism>
<dbReference type="AlphaFoldDB" id="E1ZF44"/>
<dbReference type="GO" id="GO:0005737">
    <property type="term" value="C:cytoplasm"/>
    <property type="evidence" value="ECO:0007669"/>
    <property type="project" value="TreeGrafter"/>
</dbReference>
<dbReference type="FunFam" id="3.30.1060.10:FF:000002">
    <property type="entry name" value="Peptide methionine sulfoxide reductase"/>
    <property type="match status" value="1"/>
</dbReference>
<keyword evidence="9" id="KW-1185">Reference proteome</keyword>
<dbReference type="Pfam" id="PF01625">
    <property type="entry name" value="PMSR"/>
    <property type="match status" value="1"/>
</dbReference>
<feature type="compositionally biased region" description="Polar residues" evidence="6">
    <location>
        <begin position="1"/>
        <end position="12"/>
    </location>
</feature>
<evidence type="ECO:0000256" key="2">
    <source>
        <dbReference type="ARBA" id="ARBA00012502"/>
    </source>
</evidence>
<dbReference type="OrthoDB" id="77405at2759"/>
<dbReference type="InterPro" id="IPR002569">
    <property type="entry name" value="Met_Sox_Rdtase_MsrA_dom"/>
</dbReference>
<protein>
    <recommendedName>
        <fullName evidence="2">peptide-methionine (S)-S-oxide reductase</fullName>
        <ecNumber evidence="2">1.8.4.11</ecNumber>
    </recommendedName>
    <alternativeName>
        <fullName evidence="5">Peptide-methionine (S)-S-oxide reductase</fullName>
    </alternativeName>
    <alternativeName>
        <fullName evidence="4">Protein-methionine-S-oxide reductase</fullName>
    </alternativeName>
</protein>
<evidence type="ECO:0000313" key="9">
    <source>
        <dbReference type="Proteomes" id="UP000008141"/>
    </source>
</evidence>
<feature type="domain" description="Peptide methionine sulphoxide reductase MsrA" evidence="7">
    <location>
        <begin position="27"/>
        <end position="165"/>
    </location>
</feature>
<dbReference type="OMA" id="LFWESHD"/>
<reference evidence="8 9" key="1">
    <citation type="journal article" date="2010" name="Plant Cell">
        <title>The Chlorella variabilis NC64A genome reveals adaptation to photosymbiosis, coevolution with viruses, and cryptic sex.</title>
        <authorList>
            <person name="Blanc G."/>
            <person name="Duncan G."/>
            <person name="Agarkova I."/>
            <person name="Borodovsky M."/>
            <person name="Gurnon J."/>
            <person name="Kuo A."/>
            <person name="Lindquist E."/>
            <person name="Lucas S."/>
            <person name="Pangilinan J."/>
            <person name="Polle J."/>
            <person name="Salamov A."/>
            <person name="Terry A."/>
            <person name="Yamada T."/>
            <person name="Dunigan D.D."/>
            <person name="Grigoriev I.V."/>
            <person name="Claverie J.M."/>
            <person name="Van Etten J.L."/>
        </authorList>
    </citation>
    <scope>NUCLEOTIDE SEQUENCE [LARGE SCALE GENOMIC DNA]</scope>
    <source>
        <strain evidence="8 9">NC64A</strain>
    </source>
</reference>
<comment type="similarity">
    <text evidence="1">Belongs to the MsrA Met sulfoxide reductase family.</text>
</comment>
<dbReference type="GeneID" id="17354930"/>
<evidence type="ECO:0000313" key="8">
    <source>
        <dbReference type="EMBL" id="EFN55435.1"/>
    </source>
</evidence>
<dbReference type="Proteomes" id="UP000008141">
    <property type="component" value="Unassembled WGS sequence"/>
</dbReference>
<dbReference type="PANTHER" id="PTHR42799:SF26">
    <property type="entry name" value="PEPTIDE-METHIONINE (S)-S-OXIDE REDUCTASE"/>
    <property type="match status" value="1"/>
</dbReference>
<dbReference type="RefSeq" id="XP_005847537.1">
    <property type="nucleotide sequence ID" value="XM_005847475.1"/>
</dbReference>
<dbReference type="InParanoid" id="E1ZF44"/>
<dbReference type="STRING" id="554065.E1ZF44"/>
<evidence type="ECO:0000256" key="5">
    <source>
        <dbReference type="ARBA" id="ARBA00030643"/>
    </source>
</evidence>
<dbReference type="SUPFAM" id="SSF55068">
    <property type="entry name" value="Peptide methionine sulfoxide reductase"/>
    <property type="match status" value="1"/>
</dbReference>
<dbReference type="eggNOG" id="KOG1635">
    <property type="taxonomic scope" value="Eukaryota"/>
</dbReference>
<gene>
    <name evidence="8" type="ORF">CHLNCDRAFT_59670</name>
</gene>
<dbReference type="EMBL" id="GL433844">
    <property type="protein sequence ID" value="EFN55435.1"/>
    <property type="molecule type" value="Genomic_DNA"/>
</dbReference>
<dbReference type="GO" id="GO:0008113">
    <property type="term" value="F:peptide-methionine (S)-S-oxide reductase activity"/>
    <property type="evidence" value="ECO:0007669"/>
    <property type="project" value="UniProtKB-EC"/>
</dbReference>
<dbReference type="GO" id="GO:0034599">
    <property type="term" value="P:cellular response to oxidative stress"/>
    <property type="evidence" value="ECO:0007669"/>
    <property type="project" value="TreeGrafter"/>
</dbReference>
<name>E1ZF44_CHLVA</name>
<dbReference type="EC" id="1.8.4.11" evidence="2"/>
<dbReference type="PANTHER" id="PTHR42799">
    <property type="entry name" value="MITOCHONDRIAL PEPTIDE METHIONINE SULFOXIDE REDUCTASE"/>
    <property type="match status" value="1"/>
</dbReference>
<dbReference type="HAMAP" id="MF_01401">
    <property type="entry name" value="MsrA"/>
    <property type="match status" value="1"/>
</dbReference>
<evidence type="ECO:0000259" key="7">
    <source>
        <dbReference type="Pfam" id="PF01625"/>
    </source>
</evidence>
<dbReference type="Gene3D" id="3.30.1060.10">
    <property type="entry name" value="Peptide methionine sulphoxide reductase MsrA"/>
    <property type="match status" value="1"/>
</dbReference>
<feature type="region of interest" description="Disordered" evidence="6">
    <location>
        <begin position="1"/>
        <end position="21"/>
    </location>
</feature>
<dbReference type="KEGG" id="cvr:CHLNCDRAFT_59670"/>
<accession>E1ZF44</accession>
<evidence type="ECO:0000256" key="6">
    <source>
        <dbReference type="SAM" id="MobiDB-lite"/>
    </source>
</evidence>
<proteinExistence type="inferred from homology"/>
<evidence type="ECO:0000256" key="3">
    <source>
        <dbReference type="ARBA" id="ARBA00023002"/>
    </source>
</evidence>
<sequence>MGSTMSTGSSKPAQWPPATRQPDEQLATFAGGCFWSVELAFQRVPGVVATAVGYSQGHVDHPTYEQVCSGRTGHTEAVQLTYRPSEVTYDQLCDAFFKKINPMQKNGQGNDHGSQYRTGIYWHNEEQQKVAQARVAAIPGCAVEAEAFKSFWPAEEYHQQYLEKGGRGGRGQCAAKGCTDPIRCYG</sequence>
<keyword evidence="3" id="KW-0560">Oxidoreductase</keyword>
<dbReference type="NCBIfam" id="TIGR00401">
    <property type="entry name" value="msrA"/>
    <property type="match status" value="1"/>
</dbReference>
<dbReference type="InterPro" id="IPR036509">
    <property type="entry name" value="Met_Sox_Rdtase_MsrA_sf"/>
</dbReference>
<dbReference type="InterPro" id="IPR050162">
    <property type="entry name" value="MsrA_MetSO_reductase"/>
</dbReference>